<proteinExistence type="predicted"/>
<dbReference type="EMBL" id="OZ020113">
    <property type="protein sequence ID" value="CAK9266452.1"/>
    <property type="molecule type" value="Genomic_DNA"/>
</dbReference>
<protein>
    <recommendedName>
        <fullName evidence="3">Secreted protein</fullName>
    </recommendedName>
</protein>
<evidence type="ECO:0000313" key="1">
    <source>
        <dbReference type="EMBL" id="CAK9266452.1"/>
    </source>
</evidence>
<evidence type="ECO:0000313" key="2">
    <source>
        <dbReference type="Proteomes" id="UP001497444"/>
    </source>
</evidence>
<keyword evidence="2" id="KW-1185">Reference proteome</keyword>
<evidence type="ECO:0008006" key="3">
    <source>
        <dbReference type="Google" id="ProtNLM"/>
    </source>
</evidence>
<gene>
    <name evidence="1" type="ORF">CSSPJE1EN1_LOCUS11930</name>
</gene>
<name>A0ABP0WHU5_9BRYO</name>
<sequence length="77" mass="8580">MVATVVGLSERRLVGSTFAQPACFADDIQRGRCNGLRTTTKGEGATACCRGDHVSHLSRNRVFIQKQKQIMPRNRYL</sequence>
<accession>A0ABP0WHU5</accession>
<reference evidence="1" key="1">
    <citation type="submission" date="2024-02" db="EMBL/GenBank/DDBJ databases">
        <authorList>
            <consortium name="ELIXIR-Norway"/>
            <consortium name="Elixir Norway"/>
        </authorList>
    </citation>
    <scope>NUCLEOTIDE SEQUENCE</scope>
</reference>
<dbReference type="Proteomes" id="UP001497444">
    <property type="component" value="Chromosome 18"/>
</dbReference>
<organism evidence="1 2">
    <name type="scientific">Sphagnum jensenii</name>
    <dbReference type="NCBI Taxonomy" id="128206"/>
    <lineage>
        <taxon>Eukaryota</taxon>
        <taxon>Viridiplantae</taxon>
        <taxon>Streptophyta</taxon>
        <taxon>Embryophyta</taxon>
        <taxon>Bryophyta</taxon>
        <taxon>Sphagnophytina</taxon>
        <taxon>Sphagnopsida</taxon>
        <taxon>Sphagnales</taxon>
        <taxon>Sphagnaceae</taxon>
        <taxon>Sphagnum</taxon>
    </lineage>
</organism>